<protein>
    <submittedName>
        <fullName evidence="12">Polar amino acid transport system permease protein</fullName>
    </submittedName>
</protein>
<dbReference type="InterPro" id="IPR010065">
    <property type="entry name" value="AA_ABC_transptr_permease_3TM"/>
</dbReference>
<evidence type="ECO:0000256" key="6">
    <source>
        <dbReference type="ARBA" id="ARBA00022692"/>
    </source>
</evidence>
<evidence type="ECO:0000256" key="5">
    <source>
        <dbReference type="ARBA" id="ARBA00022475"/>
    </source>
</evidence>
<dbReference type="GO" id="GO:0022857">
    <property type="term" value="F:transmembrane transporter activity"/>
    <property type="evidence" value="ECO:0007669"/>
    <property type="project" value="InterPro"/>
</dbReference>
<proteinExistence type="inferred from homology"/>
<dbReference type="NCBIfam" id="TIGR01726">
    <property type="entry name" value="HEQRo_perm_3TM"/>
    <property type="match status" value="1"/>
</dbReference>
<comment type="subcellular location">
    <subcellularLocation>
        <location evidence="2">Cell inner membrane</location>
        <topology evidence="2">Multi-pass membrane protein</topology>
    </subcellularLocation>
    <subcellularLocation>
        <location evidence="10">Cell membrane</location>
        <topology evidence="10">Multi-pass membrane protein</topology>
    </subcellularLocation>
</comment>
<comment type="function">
    <text evidence="1">Part of the binding-protein-dependent transport system for glutamine; probably responsible for the translocation of the substrate across the membrane.</text>
</comment>
<feature type="transmembrane region" description="Helical" evidence="10">
    <location>
        <begin position="99"/>
        <end position="116"/>
    </location>
</feature>
<dbReference type="PROSITE" id="PS50928">
    <property type="entry name" value="ABC_TM1"/>
    <property type="match status" value="1"/>
</dbReference>
<dbReference type="GO" id="GO:0006865">
    <property type="term" value="P:amino acid transport"/>
    <property type="evidence" value="ECO:0007669"/>
    <property type="project" value="UniProtKB-KW"/>
</dbReference>
<evidence type="ECO:0000259" key="11">
    <source>
        <dbReference type="PROSITE" id="PS50928"/>
    </source>
</evidence>
<keyword evidence="6 10" id="KW-0812">Transmembrane</keyword>
<name>A0A840XWV2_9PROT</name>
<keyword evidence="9 10" id="KW-0472">Membrane</keyword>
<keyword evidence="4 10" id="KW-0813">Transport</keyword>
<keyword evidence="8 10" id="KW-1133">Transmembrane helix</keyword>
<dbReference type="SUPFAM" id="SSF161098">
    <property type="entry name" value="MetI-like"/>
    <property type="match status" value="1"/>
</dbReference>
<keyword evidence="7" id="KW-0029">Amino-acid transport</keyword>
<organism evidence="12 13">
    <name type="scientific">Neoroseomonas alkaliterrae</name>
    <dbReference type="NCBI Taxonomy" id="1452450"/>
    <lineage>
        <taxon>Bacteria</taxon>
        <taxon>Pseudomonadati</taxon>
        <taxon>Pseudomonadota</taxon>
        <taxon>Alphaproteobacteria</taxon>
        <taxon>Acetobacterales</taxon>
        <taxon>Acetobacteraceae</taxon>
        <taxon>Neoroseomonas</taxon>
    </lineage>
</organism>
<dbReference type="InterPro" id="IPR043429">
    <property type="entry name" value="ArtM/GltK/GlnP/TcyL/YhdX-like"/>
</dbReference>
<dbReference type="PANTHER" id="PTHR30614">
    <property type="entry name" value="MEMBRANE COMPONENT OF AMINO ACID ABC TRANSPORTER"/>
    <property type="match status" value="1"/>
</dbReference>
<dbReference type="PANTHER" id="PTHR30614:SF20">
    <property type="entry name" value="GLUTAMINE TRANSPORT SYSTEM PERMEASE PROTEIN GLNP"/>
    <property type="match status" value="1"/>
</dbReference>
<evidence type="ECO:0000256" key="10">
    <source>
        <dbReference type="RuleBase" id="RU363032"/>
    </source>
</evidence>
<evidence type="ECO:0000313" key="13">
    <source>
        <dbReference type="Proteomes" id="UP000562254"/>
    </source>
</evidence>
<evidence type="ECO:0000256" key="9">
    <source>
        <dbReference type="ARBA" id="ARBA00023136"/>
    </source>
</evidence>
<comment type="caution">
    <text evidence="12">The sequence shown here is derived from an EMBL/GenBank/DDBJ whole genome shotgun (WGS) entry which is preliminary data.</text>
</comment>
<reference evidence="12 13" key="1">
    <citation type="submission" date="2020-08" db="EMBL/GenBank/DDBJ databases">
        <title>Genomic Encyclopedia of Type Strains, Phase IV (KMG-IV): sequencing the most valuable type-strain genomes for metagenomic binning, comparative biology and taxonomic classification.</title>
        <authorList>
            <person name="Goeker M."/>
        </authorList>
    </citation>
    <scope>NUCLEOTIDE SEQUENCE [LARGE SCALE GENOMIC DNA]</scope>
    <source>
        <strain evidence="12 13">DSM 25895</strain>
    </source>
</reference>
<dbReference type="Gene3D" id="1.10.3720.10">
    <property type="entry name" value="MetI-like"/>
    <property type="match status" value="1"/>
</dbReference>
<dbReference type="Proteomes" id="UP000562254">
    <property type="component" value="Unassembled WGS sequence"/>
</dbReference>
<sequence length="230" mass="25100">MAALAAMDVFLETFLNWRIVQEAWPILWQGFQATLLLSALVVPLGLAGGVMIALLSTATTPWVRWPLRVWVDTFRALPPLVLLVFIFAGLPFIGLDVGAWGAVAIGFFLNTGAYYGEILRAGIESVPRGQIEAARSTGLTRGQAMAYIVLPQAVRNVLPDLISNTLEVVKLTSIASVVALPELLFQARQAQSVTYNATPIMAAAVAYFVLLWPVVRLLSRLENRQLAGRR</sequence>
<dbReference type="Pfam" id="PF00528">
    <property type="entry name" value="BPD_transp_1"/>
    <property type="match status" value="1"/>
</dbReference>
<evidence type="ECO:0000256" key="3">
    <source>
        <dbReference type="ARBA" id="ARBA00010072"/>
    </source>
</evidence>
<feature type="transmembrane region" description="Helical" evidence="10">
    <location>
        <begin position="35"/>
        <end position="55"/>
    </location>
</feature>
<gene>
    <name evidence="12" type="ORF">FHS88_000753</name>
</gene>
<evidence type="ECO:0000256" key="8">
    <source>
        <dbReference type="ARBA" id="ARBA00022989"/>
    </source>
</evidence>
<keyword evidence="5" id="KW-1003">Cell membrane</keyword>
<feature type="transmembrane region" description="Helical" evidence="10">
    <location>
        <begin position="193"/>
        <end position="215"/>
    </location>
</feature>
<comment type="similarity">
    <text evidence="3">Belongs to the binding-protein-dependent transport system permease family. HisMQ subfamily.</text>
</comment>
<evidence type="ECO:0000256" key="1">
    <source>
        <dbReference type="ARBA" id="ARBA00003159"/>
    </source>
</evidence>
<keyword evidence="13" id="KW-1185">Reference proteome</keyword>
<evidence type="ECO:0000256" key="2">
    <source>
        <dbReference type="ARBA" id="ARBA00004429"/>
    </source>
</evidence>
<dbReference type="EMBL" id="JACIJE010000002">
    <property type="protein sequence ID" value="MBB5688637.1"/>
    <property type="molecule type" value="Genomic_DNA"/>
</dbReference>
<dbReference type="InterPro" id="IPR035906">
    <property type="entry name" value="MetI-like_sf"/>
</dbReference>
<evidence type="ECO:0000256" key="4">
    <source>
        <dbReference type="ARBA" id="ARBA00022448"/>
    </source>
</evidence>
<accession>A0A840XWV2</accession>
<dbReference type="AlphaFoldDB" id="A0A840XWV2"/>
<dbReference type="CDD" id="cd06261">
    <property type="entry name" value="TM_PBP2"/>
    <property type="match status" value="1"/>
</dbReference>
<dbReference type="InterPro" id="IPR000515">
    <property type="entry name" value="MetI-like"/>
</dbReference>
<feature type="domain" description="ABC transmembrane type-1" evidence="11">
    <location>
        <begin position="31"/>
        <end position="219"/>
    </location>
</feature>
<evidence type="ECO:0000256" key="7">
    <source>
        <dbReference type="ARBA" id="ARBA00022970"/>
    </source>
</evidence>
<dbReference type="GO" id="GO:0043190">
    <property type="term" value="C:ATP-binding cassette (ABC) transporter complex"/>
    <property type="evidence" value="ECO:0007669"/>
    <property type="project" value="InterPro"/>
</dbReference>
<feature type="transmembrane region" description="Helical" evidence="10">
    <location>
        <begin position="76"/>
        <end position="93"/>
    </location>
</feature>
<evidence type="ECO:0000313" key="12">
    <source>
        <dbReference type="EMBL" id="MBB5688637.1"/>
    </source>
</evidence>
<dbReference type="RefSeq" id="WP_338146389.1">
    <property type="nucleotide sequence ID" value="NZ_JAAEDJ010000024.1"/>
</dbReference>